<reference evidence="3 4" key="1">
    <citation type="journal article" date="2007" name="Nature">
        <title>Evolution of genes and genomes on the Drosophila phylogeny.</title>
        <authorList>
            <consortium name="Drosophila 12 Genomes Consortium"/>
            <person name="Clark A.G."/>
            <person name="Eisen M.B."/>
            <person name="Smith D.R."/>
            <person name="Bergman C.M."/>
            <person name="Oliver B."/>
            <person name="Markow T.A."/>
            <person name="Kaufman T.C."/>
            <person name="Kellis M."/>
            <person name="Gelbart W."/>
            <person name="Iyer V.N."/>
            <person name="Pollard D.A."/>
            <person name="Sackton T.B."/>
            <person name="Larracuente A.M."/>
            <person name="Singh N.D."/>
            <person name="Abad J.P."/>
            <person name="Abt D.N."/>
            <person name="Adryan B."/>
            <person name="Aguade M."/>
            <person name="Akashi H."/>
            <person name="Anderson W.W."/>
            <person name="Aquadro C.F."/>
            <person name="Ardell D.H."/>
            <person name="Arguello R."/>
            <person name="Artieri C.G."/>
            <person name="Barbash D.A."/>
            <person name="Barker D."/>
            <person name="Barsanti P."/>
            <person name="Batterham P."/>
            <person name="Batzoglou S."/>
            <person name="Begun D."/>
            <person name="Bhutkar A."/>
            <person name="Blanco E."/>
            <person name="Bosak S.A."/>
            <person name="Bradley R.K."/>
            <person name="Brand A.D."/>
            <person name="Brent M.R."/>
            <person name="Brooks A.N."/>
            <person name="Brown R.H."/>
            <person name="Butlin R.K."/>
            <person name="Caggese C."/>
            <person name="Calvi B.R."/>
            <person name="Bernardo de Carvalho A."/>
            <person name="Caspi A."/>
            <person name="Castrezana S."/>
            <person name="Celniker S.E."/>
            <person name="Chang J.L."/>
            <person name="Chapple C."/>
            <person name="Chatterji S."/>
            <person name="Chinwalla A."/>
            <person name="Civetta A."/>
            <person name="Clifton S.W."/>
            <person name="Comeron J.M."/>
            <person name="Costello J.C."/>
            <person name="Coyne J.A."/>
            <person name="Daub J."/>
            <person name="David R.G."/>
            <person name="Delcher A.L."/>
            <person name="Delehaunty K."/>
            <person name="Do C.B."/>
            <person name="Ebling H."/>
            <person name="Edwards K."/>
            <person name="Eickbush T."/>
            <person name="Evans J.D."/>
            <person name="Filipski A."/>
            <person name="Findeiss S."/>
            <person name="Freyhult E."/>
            <person name="Fulton L."/>
            <person name="Fulton R."/>
            <person name="Garcia A.C."/>
            <person name="Gardiner A."/>
            <person name="Garfield D.A."/>
            <person name="Garvin B.E."/>
            <person name="Gibson G."/>
            <person name="Gilbert D."/>
            <person name="Gnerre S."/>
            <person name="Godfrey J."/>
            <person name="Good R."/>
            <person name="Gotea V."/>
            <person name="Gravely B."/>
            <person name="Greenberg A.J."/>
            <person name="Griffiths-Jones S."/>
            <person name="Gross S."/>
            <person name="Guigo R."/>
            <person name="Gustafson E.A."/>
            <person name="Haerty W."/>
            <person name="Hahn M.W."/>
            <person name="Halligan D.L."/>
            <person name="Halpern A.L."/>
            <person name="Halter G.M."/>
            <person name="Han M.V."/>
            <person name="Heger A."/>
            <person name="Hillier L."/>
            <person name="Hinrichs A.S."/>
            <person name="Holmes I."/>
            <person name="Hoskins R.A."/>
            <person name="Hubisz M.J."/>
            <person name="Hultmark D."/>
            <person name="Huntley M.A."/>
            <person name="Jaffe D.B."/>
            <person name="Jagadeeshan S."/>
            <person name="Jeck W.R."/>
            <person name="Johnson J."/>
            <person name="Jones C.D."/>
            <person name="Jordan W.C."/>
            <person name="Karpen G.H."/>
            <person name="Kataoka E."/>
            <person name="Keightley P.D."/>
            <person name="Kheradpour P."/>
            <person name="Kirkness E.F."/>
            <person name="Koerich L.B."/>
            <person name="Kristiansen K."/>
            <person name="Kudrna D."/>
            <person name="Kulathinal R.J."/>
            <person name="Kumar S."/>
            <person name="Kwok R."/>
            <person name="Lander E."/>
            <person name="Langley C.H."/>
            <person name="Lapoint R."/>
            <person name="Lazzaro B.P."/>
            <person name="Lee S.J."/>
            <person name="Levesque L."/>
            <person name="Li R."/>
            <person name="Lin C.F."/>
            <person name="Lin M.F."/>
            <person name="Lindblad-Toh K."/>
            <person name="Llopart A."/>
            <person name="Long M."/>
            <person name="Low L."/>
            <person name="Lozovsky E."/>
            <person name="Lu J."/>
            <person name="Luo M."/>
            <person name="Machado C.A."/>
            <person name="Makalowski W."/>
            <person name="Marzo M."/>
            <person name="Matsuda M."/>
            <person name="Matzkin L."/>
            <person name="McAllister B."/>
            <person name="McBride C.S."/>
            <person name="McKernan B."/>
            <person name="McKernan K."/>
            <person name="Mendez-Lago M."/>
            <person name="Minx P."/>
            <person name="Mollenhauer M.U."/>
            <person name="Montooth K."/>
            <person name="Mount S.M."/>
            <person name="Mu X."/>
            <person name="Myers E."/>
            <person name="Negre B."/>
            <person name="Newfeld S."/>
            <person name="Nielsen R."/>
            <person name="Noor M.A."/>
            <person name="O'Grady P."/>
            <person name="Pachter L."/>
            <person name="Papaceit M."/>
            <person name="Parisi M.J."/>
            <person name="Parisi M."/>
            <person name="Parts L."/>
            <person name="Pedersen J.S."/>
            <person name="Pesole G."/>
            <person name="Phillippy A.M."/>
            <person name="Ponting C.P."/>
            <person name="Pop M."/>
            <person name="Porcelli D."/>
            <person name="Powell J.R."/>
            <person name="Prohaska S."/>
            <person name="Pruitt K."/>
            <person name="Puig M."/>
            <person name="Quesneville H."/>
            <person name="Ram K.R."/>
            <person name="Rand D."/>
            <person name="Rasmussen M.D."/>
            <person name="Reed L.K."/>
            <person name="Reenan R."/>
            <person name="Reily A."/>
            <person name="Remington K.A."/>
            <person name="Rieger T.T."/>
            <person name="Ritchie M.G."/>
            <person name="Robin C."/>
            <person name="Rogers Y.H."/>
            <person name="Rohde C."/>
            <person name="Rozas J."/>
            <person name="Rubenfield M.J."/>
            <person name="Ruiz A."/>
            <person name="Russo S."/>
            <person name="Salzberg S.L."/>
            <person name="Sanchez-Gracia A."/>
            <person name="Saranga D.J."/>
            <person name="Sato H."/>
            <person name="Schaeffer S.W."/>
            <person name="Schatz M.C."/>
            <person name="Schlenke T."/>
            <person name="Schwartz R."/>
            <person name="Segarra C."/>
            <person name="Singh R.S."/>
            <person name="Sirot L."/>
            <person name="Sirota M."/>
            <person name="Sisneros N.B."/>
            <person name="Smith C.D."/>
            <person name="Smith T.F."/>
            <person name="Spieth J."/>
            <person name="Stage D.E."/>
            <person name="Stark A."/>
            <person name="Stephan W."/>
            <person name="Strausberg R.L."/>
            <person name="Strempel S."/>
            <person name="Sturgill D."/>
            <person name="Sutton G."/>
            <person name="Sutton G.G."/>
            <person name="Tao W."/>
            <person name="Teichmann S."/>
            <person name="Tobari Y.N."/>
            <person name="Tomimura Y."/>
            <person name="Tsolas J.M."/>
            <person name="Valente V.L."/>
            <person name="Venter E."/>
            <person name="Venter J.C."/>
            <person name="Vicario S."/>
            <person name="Vieira F.G."/>
            <person name="Vilella A.J."/>
            <person name="Villasante A."/>
            <person name="Walenz B."/>
            <person name="Wang J."/>
            <person name="Wasserman M."/>
            <person name="Watts T."/>
            <person name="Wilson D."/>
            <person name="Wilson R.K."/>
            <person name="Wing R.A."/>
            <person name="Wolfner M.F."/>
            <person name="Wong A."/>
            <person name="Wong G.K."/>
            <person name="Wu C.I."/>
            <person name="Wu G."/>
            <person name="Yamamoto D."/>
            <person name="Yang H.P."/>
            <person name="Yang S.P."/>
            <person name="Yorke J.A."/>
            <person name="Yoshida K."/>
            <person name="Zdobnov E."/>
            <person name="Zhang P."/>
            <person name="Zhang Y."/>
            <person name="Zimin A.V."/>
            <person name="Baldwin J."/>
            <person name="Abdouelleil A."/>
            <person name="Abdulkadir J."/>
            <person name="Abebe A."/>
            <person name="Abera B."/>
            <person name="Abreu J."/>
            <person name="Acer S.C."/>
            <person name="Aftuck L."/>
            <person name="Alexander A."/>
            <person name="An P."/>
            <person name="Anderson E."/>
            <person name="Anderson S."/>
            <person name="Arachi H."/>
            <person name="Azer M."/>
            <person name="Bachantsang P."/>
            <person name="Barry A."/>
            <person name="Bayul T."/>
            <person name="Berlin A."/>
            <person name="Bessette D."/>
            <person name="Bloom T."/>
            <person name="Blye J."/>
            <person name="Boguslavskiy L."/>
            <person name="Bonnet C."/>
            <person name="Boukhgalter B."/>
            <person name="Bourzgui I."/>
            <person name="Brown A."/>
            <person name="Cahill P."/>
            <person name="Channer S."/>
            <person name="Cheshatsang Y."/>
            <person name="Chuda L."/>
            <person name="Citroen M."/>
            <person name="Collymore A."/>
            <person name="Cooke P."/>
            <person name="Costello M."/>
            <person name="D'Aco K."/>
            <person name="Daza R."/>
            <person name="De Haan G."/>
            <person name="DeGray S."/>
            <person name="DeMaso C."/>
            <person name="Dhargay N."/>
            <person name="Dooley K."/>
            <person name="Dooley E."/>
            <person name="Doricent M."/>
            <person name="Dorje P."/>
            <person name="Dorjee K."/>
            <person name="Dupes A."/>
            <person name="Elong R."/>
            <person name="Falk J."/>
            <person name="Farina A."/>
            <person name="Faro S."/>
            <person name="Ferguson D."/>
            <person name="Fisher S."/>
            <person name="Foley C.D."/>
            <person name="Franke A."/>
            <person name="Friedrich D."/>
            <person name="Gadbois L."/>
            <person name="Gearin G."/>
            <person name="Gearin C.R."/>
            <person name="Giannoukos G."/>
            <person name="Goode T."/>
            <person name="Graham J."/>
            <person name="Grandbois E."/>
            <person name="Grewal S."/>
            <person name="Gyaltsen K."/>
            <person name="Hafez N."/>
            <person name="Hagos B."/>
            <person name="Hall J."/>
            <person name="Henson C."/>
            <person name="Hollinger A."/>
            <person name="Honan T."/>
            <person name="Huard M.D."/>
            <person name="Hughes L."/>
            <person name="Hurhula B."/>
            <person name="Husby M.E."/>
            <person name="Kamat A."/>
            <person name="Kanga B."/>
            <person name="Kashin S."/>
            <person name="Khazanovich D."/>
            <person name="Kisner P."/>
            <person name="Lance K."/>
            <person name="Lara M."/>
            <person name="Lee W."/>
            <person name="Lennon N."/>
            <person name="Letendre F."/>
            <person name="LeVine R."/>
            <person name="Lipovsky A."/>
            <person name="Liu X."/>
            <person name="Liu J."/>
            <person name="Liu S."/>
            <person name="Lokyitsang T."/>
            <person name="Lokyitsang Y."/>
            <person name="Lubonja R."/>
            <person name="Lui A."/>
            <person name="MacDonald P."/>
            <person name="Magnisalis V."/>
            <person name="Maru K."/>
            <person name="Matthews C."/>
            <person name="McCusker W."/>
            <person name="McDonough S."/>
            <person name="Mehta T."/>
            <person name="Meldrim J."/>
            <person name="Meneus L."/>
            <person name="Mihai O."/>
            <person name="Mihalev A."/>
            <person name="Mihova T."/>
            <person name="Mittelman R."/>
            <person name="Mlenga V."/>
            <person name="Montmayeur A."/>
            <person name="Mulrain L."/>
            <person name="Navidi A."/>
            <person name="Naylor J."/>
            <person name="Negash T."/>
            <person name="Nguyen T."/>
            <person name="Nguyen N."/>
            <person name="Nicol R."/>
            <person name="Norbu C."/>
            <person name="Norbu N."/>
            <person name="Novod N."/>
            <person name="O'Neill B."/>
            <person name="Osman S."/>
            <person name="Markiewicz E."/>
            <person name="Oyono O.L."/>
            <person name="Patti C."/>
            <person name="Phunkhang P."/>
            <person name="Pierre F."/>
            <person name="Priest M."/>
            <person name="Raghuraman S."/>
            <person name="Rege F."/>
            <person name="Reyes R."/>
            <person name="Rise C."/>
            <person name="Rogov P."/>
            <person name="Ross K."/>
            <person name="Ryan E."/>
            <person name="Settipalli S."/>
            <person name="Shea T."/>
            <person name="Sherpa N."/>
            <person name="Shi L."/>
            <person name="Shih D."/>
            <person name="Sparrow T."/>
            <person name="Spaulding J."/>
            <person name="Stalker J."/>
            <person name="Stange-Thomann N."/>
            <person name="Stavropoulos S."/>
            <person name="Stone C."/>
            <person name="Strader C."/>
            <person name="Tesfaye S."/>
            <person name="Thomson T."/>
            <person name="Thoulutsang Y."/>
            <person name="Thoulutsang D."/>
            <person name="Topham K."/>
            <person name="Topping I."/>
            <person name="Tsamla T."/>
            <person name="Vassiliev H."/>
            <person name="Vo A."/>
            <person name="Wangchuk T."/>
            <person name="Wangdi T."/>
            <person name="Weiand M."/>
            <person name="Wilkinson J."/>
            <person name="Wilson A."/>
            <person name="Yadav S."/>
            <person name="Young G."/>
            <person name="Yu Q."/>
            <person name="Zembek L."/>
            <person name="Zhong D."/>
            <person name="Zimmer A."/>
            <person name="Zwirko Z."/>
            <person name="Jaffe D.B."/>
            <person name="Alvarez P."/>
            <person name="Brockman W."/>
            <person name="Butler J."/>
            <person name="Chin C."/>
            <person name="Gnerre S."/>
            <person name="Grabherr M."/>
            <person name="Kleber M."/>
            <person name="Mauceli E."/>
            <person name="MacCallum I."/>
        </authorList>
    </citation>
    <scope>NUCLEOTIDE SEQUENCE [LARGE SCALE GENOMIC DNA]</scope>
    <source>
        <strain evidence="4">Tucson 14030-0811.24</strain>
    </source>
</reference>
<accession>B4MJ83</accession>
<evidence type="ECO:0000313" key="4">
    <source>
        <dbReference type="Proteomes" id="UP000007798"/>
    </source>
</evidence>
<proteinExistence type="predicted"/>
<feature type="coiled-coil region" evidence="1">
    <location>
        <begin position="210"/>
        <end position="390"/>
    </location>
</feature>
<feature type="coiled-coil region" evidence="1">
    <location>
        <begin position="143"/>
        <end position="184"/>
    </location>
</feature>
<dbReference type="AlphaFoldDB" id="B4MJ83"/>
<feature type="compositionally biased region" description="Basic residues" evidence="2">
    <location>
        <begin position="449"/>
        <end position="460"/>
    </location>
</feature>
<protein>
    <submittedName>
        <fullName evidence="3">Uncharacterized protein</fullName>
    </submittedName>
</protein>
<dbReference type="InParanoid" id="B4MJ83"/>
<dbReference type="EMBL" id="CH963738">
    <property type="protein sequence ID" value="EDW72172.1"/>
    <property type="molecule type" value="Genomic_DNA"/>
</dbReference>
<dbReference type="STRING" id="7260.B4MJ83"/>
<feature type="coiled-coil region" evidence="1">
    <location>
        <begin position="58"/>
        <end position="117"/>
    </location>
</feature>
<dbReference type="FunCoup" id="B4MJ83">
    <property type="interactions" value="2"/>
</dbReference>
<sequence>MSHEQNVIETMIQSYIESYKQSAQDIKESQLAIIKKAQQTSKAYIEKNEQCIHLTDELKCSQEEVKELTLTLEEMQKKEETMRQKWQDLFSKFAGIEKKYDTEIHNAKITIEKLNSQLNERTKSDAEHEIELAELRSIQQTLSDQLDSNNEAYNNQIQSLETINSSLQDENNKLTANLKILREEIAEQIACYKELTLSMQKSSMATNVQKVNFENAVKHHELELKKAQDIRATLEGNLVHKEQDCQKLLQQNQQLSEEIQGMRQKFELELNEKKEEMEKLYCHNQNVTKTYMCEEELYKEKIVSLQGEIKKLREVNINHEDEITSLIIGIEKVSQTNEDSIEQEKAKIQKAFEEKEKLMQEKLVDLEKELNRKDNELLDLERKKNSTIAELKYKMNKIGTVFSQSVGSATVFHETNESDSKTYKNQMQPVSDTVGIVTLPLNKSENTIKSKKSRPSAKKMNRLDAASPSESLSWDIFDKLKSAP</sequence>
<evidence type="ECO:0000313" key="3">
    <source>
        <dbReference type="EMBL" id="EDW72172.1"/>
    </source>
</evidence>
<keyword evidence="1" id="KW-0175">Coiled coil</keyword>
<name>B4MJ83_DROWI</name>
<evidence type="ECO:0000256" key="2">
    <source>
        <dbReference type="SAM" id="MobiDB-lite"/>
    </source>
</evidence>
<keyword evidence="4" id="KW-1185">Reference proteome</keyword>
<feature type="region of interest" description="Disordered" evidence="2">
    <location>
        <begin position="445"/>
        <end position="469"/>
    </location>
</feature>
<organism evidence="3 4">
    <name type="scientific">Drosophila willistoni</name>
    <name type="common">Fruit fly</name>
    <dbReference type="NCBI Taxonomy" id="7260"/>
    <lineage>
        <taxon>Eukaryota</taxon>
        <taxon>Metazoa</taxon>
        <taxon>Ecdysozoa</taxon>
        <taxon>Arthropoda</taxon>
        <taxon>Hexapoda</taxon>
        <taxon>Insecta</taxon>
        <taxon>Pterygota</taxon>
        <taxon>Neoptera</taxon>
        <taxon>Endopterygota</taxon>
        <taxon>Diptera</taxon>
        <taxon>Brachycera</taxon>
        <taxon>Muscomorpha</taxon>
        <taxon>Ephydroidea</taxon>
        <taxon>Drosophilidae</taxon>
        <taxon>Drosophila</taxon>
        <taxon>Sophophora</taxon>
    </lineage>
</organism>
<dbReference type="SMR" id="B4MJ83"/>
<dbReference type="HOGENOM" id="CLU_564158_0_0_1"/>
<dbReference type="OrthoDB" id="7864779at2759"/>
<evidence type="ECO:0000256" key="1">
    <source>
        <dbReference type="SAM" id="Coils"/>
    </source>
</evidence>
<dbReference type="OMA" id="TAMENEM"/>
<dbReference type="Proteomes" id="UP000007798">
    <property type="component" value="Unassembled WGS sequence"/>
</dbReference>
<gene>
    <name evidence="3" type="primary">Dwil\GK10347</name>
    <name evidence="3" type="ORF">Dwil_GK10347</name>
</gene>